<dbReference type="HOGENOM" id="CLU_105887_0_0_3"/>
<name>K9P755_CYAGP</name>
<organism evidence="3 4">
    <name type="scientific">Cyanobium gracile (strain ATCC 27147 / PCC 6307)</name>
    <dbReference type="NCBI Taxonomy" id="292564"/>
    <lineage>
        <taxon>Bacteria</taxon>
        <taxon>Bacillati</taxon>
        <taxon>Cyanobacteriota</taxon>
        <taxon>Cyanophyceae</taxon>
        <taxon>Synechococcales</taxon>
        <taxon>Prochlorococcaceae</taxon>
        <taxon>Cyanobium</taxon>
    </lineage>
</organism>
<evidence type="ECO:0000313" key="3">
    <source>
        <dbReference type="EMBL" id="AFY29237.1"/>
    </source>
</evidence>
<protein>
    <submittedName>
        <fullName evidence="3">Uncharacterized protein</fullName>
    </submittedName>
</protein>
<dbReference type="Proteomes" id="UP000010388">
    <property type="component" value="Chromosome"/>
</dbReference>
<sequence>MPPPCRLLALPLLAALLAGCVPADQRPSGRVYPLPRHQPNDGLAVVSRPGGEGLHIWIETDTARPGVCRPRWLPDAARLRGGNGPQPTSFGLAPREEFFQALERGTVRLALRRQMEALCRQRAHGSTFQWEPPPRTAAEHRPPVLPLLEEPDLLSDPRAIRRAEKQLLGLPLTPDDLEEPEETGHGGW</sequence>
<dbReference type="eggNOG" id="ENOG5030NJH">
    <property type="taxonomic scope" value="Bacteria"/>
</dbReference>
<dbReference type="RefSeq" id="WP_015109681.1">
    <property type="nucleotide sequence ID" value="NC_019675.1"/>
</dbReference>
<feature type="signal peptide" evidence="2">
    <location>
        <begin position="1"/>
        <end position="23"/>
    </location>
</feature>
<dbReference type="PROSITE" id="PS51257">
    <property type="entry name" value="PROKAR_LIPOPROTEIN"/>
    <property type="match status" value="1"/>
</dbReference>
<gene>
    <name evidence="3" type="ordered locus">Cyagr_2118</name>
</gene>
<evidence type="ECO:0000256" key="1">
    <source>
        <dbReference type="SAM" id="MobiDB-lite"/>
    </source>
</evidence>
<feature type="region of interest" description="Disordered" evidence="1">
    <location>
        <begin position="124"/>
        <end position="188"/>
    </location>
</feature>
<feature type="chain" id="PRO_5003933628" evidence="2">
    <location>
        <begin position="24"/>
        <end position="188"/>
    </location>
</feature>
<dbReference type="AlphaFoldDB" id="K9P755"/>
<dbReference type="EMBL" id="CP003495">
    <property type="protein sequence ID" value="AFY29237.1"/>
    <property type="molecule type" value="Genomic_DNA"/>
</dbReference>
<accession>K9P755</accession>
<proteinExistence type="predicted"/>
<reference evidence="4" key="1">
    <citation type="journal article" date="2013" name="Proc. Natl. Acad. Sci. U.S.A.">
        <title>Improving the coverage of the cyanobacterial phylum using diversity-driven genome sequencing.</title>
        <authorList>
            <person name="Shih P.M."/>
            <person name="Wu D."/>
            <person name="Latifi A."/>
            <person name="Axen S.D."/>
            <person name="Fewer D.P."/>
            <person name="Talla E."/>
            <person name="Calteau A."/>
            <person name="Cai F."/>
            <person name="Tandeau de Marsac N."/>
            <person name="Rippka R."/>
            <person name="Herdman M."/>
            <person name="Sivonen K."/>
            <person name="Coursin T."/>
            <person name="Laurent T."/>
            <person name="Goodwin L."/>
            <person name="Nolan M."/>
            <person name="Davenport K.W."/>
            <person name="Han C.S."/>
            <person name="Rubin E.M."/>
            <person name="Eisen J.A."/>
            <person name="Woyke T."/>
            <person name="Gugger M."/>
            <person name="Kerfeld C.A."/>
        </authorList>
    </citation>
    <scope>NUCLEOTIDE SEQUENCE [LARGE SCALE GENOMIC DNA]</scope>
    <source>
        <strain evidence="4">ATCC 27147 / PCC 6307</strain>
    </source>
</reference>
<keyword evidence="2" id="KW-0732">Signal</keyword>
<evidence type="ECO:0000313" key="4">
    <source>
        <dbReference type="Proteomes" id="UP000010388"/>
    </source>
</evidence>
<evidence type="ECO:0000256" key="2">
    <source>
        <dbReference type="SAM" id="SignalP"/>
    </source>
</evidence>
<dbReference type="STRING" id="292564.Cyagr_2118"/>
<dbReference type="PATRIC" id="fig|292564.3.peg.2008"/>
<dbReference type="KEGG" id="cgc:Cyagr_2118"/>